<evidence type="ECO:0000313" key="3">
    <source>
        <dbReference type="Proteomes" id="UP000735302"/>
    </source>
</evidence>
<gene>
    <name evidence="2" type="ORF">PoB_002719600</name>
</gene>
<organism evidence="2 3">
    <name type="scientific">Plakobranchus ocellatus</name>
    <dbReference type="NCBI Taxonomy" id="259542"/>
    <lineage>
        <taxon>Eukaryota</taxon>
        <taxon>Metazoa</taxon>
        <taxon>Spiralia</taxon>
        <taxon>Lophotrochozoa</taxon>
        <taxon>Mollusca</taxon>
        <taxon>Gastropoda</taxon>
        <taxon>Heterobranchia</taxon>
        <taxon>Euthyneura</taxon>
        <taxon>Panpulmonata</taxon>
        <taxon>Sacoglossa</taxon>
        <taxon>Placobranchoidea</taxon>
        <taxon>Plakobranchidae</taxon>
        <taxon>Plakobranchus</taxon>
    </lineage>
</organism>
<evidence type="ECO:0000256" key="1">
    <source>
        <dbReference type="SAM" id="MobiDB-lite"/>
    </source>
</evidence>
<dbReference type="AlphaFoldDB" id="A0AAV4A1T8"/>
<name>A0AAV4A1T8_9GAST</name>
<comment type="caution">
    <text evidence="2">The sequence shown here is derived from an EMBL/GenBank/DDBJ whole genome shotgun (WGS) entry which is preliminary data.</text>
</comment>
<keyword evidence="3" id="KW-1185">Reference proteome</keyword>
<evidence type="ECO:0000313" key="2">
    <source>
        <dbReference type="EMBL" id="GFO00691.1"/>
    </source>
</evidence>
<dbReference type="Proteomes" id="UP000735302">
    <property type="component" value="Unassembled WGS sequence"/>
</dbReference>
<feature type="region of interest" description="Disordered" evidence="1">
    <location>
        <begin position="70"/>
        <end position="99"/>
    </location>
</feature>
<sequence length="99" mass="11565">MRSTLLYGSETWRLTDIKDPIELQNYHEKRSAVRIRNMEAHQYTRHQRTSPPSSEVPAVWIRNIEAHQYTRHHRPSPPSSGVPCCMDQKHGSSPIYETP</sequence>
<proteinExistence type="predicted"/>
<accession>A0AAV4A1T8</accession>
<reference evidence="2 3" key="1">
    <citation type="journal article" date="2021" name="Elife">
        <title>Chloroplast acquisition without the gene transfer in kleptoplastic sea slugs, Plakobranchus ocellatus.</title>
        <authorList>
            <person name="Maeda T."/>
            <person name="Takahashi S."/>
            <person name="Yoshida T."/>
            <person name="Shimamura S."/>
            <person name="Takaki Y."/>
            <person name="Nagai Y."/>
            <person name="Toyoda A."/>
            <person name="Suzuki Y."/>
            <person name="Arimoto A."/>
            <person name="Ishii H."/>
            <person name="Satoh N."/>
            <person name="Nishiyama T."/>
            <person name="Hasebe M."/>
            <person name="Maruyama T."/>
            <person name="Minagawa J."/>
            <person name="Obokata J."/>
            <person name="Shigenobu S."/>
        </authorList>
    </citation>
    <scope>NUCLEOTIDE SEQUENCE [LARGE SCALE GENOMIC DNA]</scope>
</reference>
<dbReference type="EMBL" id="BLXT01003136">
    <property type="protein sequence ID" value="GFO00691.1"/>
    <property type="molecule type" value="Genomic_DNA"/>
</dbReference>
<protein>
    <submittedName>
        <fullName evidence="2">Uncharacterized protein</fullName>
    </submittedName>
</protein>